<dbReference type="InterPro" id="IPR023353">
    <property type="entry name" value="LemA-like_dom_sf"/>
</dbReference>
<keyword evidence="4 6" id="KW-1133">Transmembrane helix</keyword>
<accession>A0A133KEF1</accession>
<evidence type="ECO:0000256" key="6">
    <source>
        <dbReference type="SAM" id="Phobius"/>
    </source>
</evidence>
<dbReference type="Gene3D" id="1.20.1440.20">
    <property type="entry name" value="LemA-like domain"/>
    <property type="match status" value="1"/>
</dbReference>
<dbReference type="RefSeq" id="WP_156440784.1">
    <property type="nucleotide sequence ID" value="NZ_KQ955279.1"/>
</dbReference>
<organism evidence="7 8">
    <name type="scientific">Anaerococcus tetradius</name>
    <dbReference type="NCBI Taxonomy" id="33036"/>
    <lineage>
        <taxon>Bacteria</taxon>
        <taxon>Bacillati</taxon>
        <taxon>Bacillota</taxon>
        <taxon>Tissierellia</taxon>
        <taxon>Tissierellales</taxon>
        <taxon>Peptoniphilaceae</taxon>
        <taxon>Anaerococcus</taxon>
    </lineage>
</organism>
<keyword evidence="5 6" id="KW-0472">Membrane</keyword>
<dbReference type="AlphaFoldDB" id="A0A133KEF1"/>
<comment type="caution">
    <text evidence="7">The sequence shown here is derived from an EMBL/GenBank/DDBJ whole genome shotgun (WGS) entry which is preliminary data.</text>
</comment>
<evidence type="ECO:0000256" key="5">
    <source>
        <dbReference type="ARBA" id="ARBA00023136"/>
    </source>
</evidence>
<dbReference type="Pfam" id="PF04011">
    <property type="entry name" value="LemA"/>
    <property type="match status" value="1"/>
</dbReference>
<reference evidence="8" key="1">
    <citation type="submission" date="2016-01" db="EMBL/GenBank/DDBJ databases">
        <authorList>
            <person name="Mitreva M."/>
            <person name="Pepin K.H."/>
            <person name="Mihindukulasuriya K.A."/>
            <person name="Fulton R."/>
            <person name="Fronick C."/>
            <person name="O'Laughlin M."/>
            <person name="Miner T."/>
            <person name="Herter B."/>
            <person name="Rosa B.A."/>
            <person name="Cordes M."/>
            <person name="Tomlinson C."/>
            <person name="Wollam A."/>
            <person name="Palsikar V.B."/>
            <person name="Mardis E.R."/>
            <person name="Wilson R.K."/>
        </authorList>
    </citation>
    <scope>NUCLEOTIDE SEQUENCE [LARGE SCALE GENOMIC DNA]</scope>
    <source>
        <strain evidence="8">MJR8151</strain>
    </source>
</reference>
<name>A0A133KEF1_9FIRM</name>
<dbReference type="EMBL" id="LRPM01000039">
    <property type="protein sequence ID" value="KWZ77949.1"/>
    <property type="molecule type" value="Genomic_DNA"/>
</dbReference>
<dbReference type="GO" id="GO:0016020">
    <property type="term" value="C:membrane"/>
    <property type="evidence" value="ECO:0007669"/>
    <property type="project" value="UniProtKB-SubCell"/>
</dbReference>
<dbReference type="STRING" id="33036.HMPREF3200_00997"/>
<comment type="similarity">
    <text evidence="2">Belongs to the LemA family.</text>
</comment>
<dbReference type="Proteomes" id="UP000070383">
    <property type="component" value="Unassembled WGS sequence"/>
</dbReference>
<dbReference type="PANTHER" id="PTHR34478">
    <property type="entry name" value="PROTEIN LEMA"/>
    <property type="match status" value="1"/>
</dbReference>
<evidence type="ECO:0000256" key="2">
    <source>
        <dbReference type="ARBA" id="ARBA00008854"/>
    </source>
</evidence>
<dbReference type="PANTHER" id="PTHR34478:SF1">
    <property type="entry name" value="PROTEIN LEMA"/>
    <property type="match status" value="1"/>
</dbReference>
<feature type="transmembrane region" description="Helical" evidence="6">
    <location>
        <begin position="36"/>
        <end position="53"/>
    </location>
</feature>
<protein>
    <submittedName>
        <fullName evidence="7">LemA family protein</fullName>
    </submittedName>
</protein>
<dbReference type="InterPro" id="IPR007156">
    <property type="entry name" value="MamQ_LemA"/>
</dbReference>
<keyword evidence="8" id="KW-1185">Reference proteome</keyword>
<comment type="subcellular location">
    <subcellularLocation>
        <location evidence="1">Membrane</location>
        <topology evidence="1">Single-pass membrane protein</topology>
    </subcellularLocation>
</comment>
<dbReference type="PATRIC" id="fig|33036.3.peg.990"/>
<evidence type="ECO:0000313" key="7">
    <source>
        <dbReference type="EMBL" id="KWZ77949.1"/>
    </source>
</evidence>
<evidence type="ECO:0000256" key="3">
    <source>
        <dbReference type="ARBA" id="ARBA00022692"/>
    </source>
</evidence>
<keyword evidence="3 6" id="KW-0812">Transmembrane</keyword>
<proteinExistence type="inferred from homology"/>
<dbReference type="OrthoDB" id="9804152at2"/>
<evidence type="ECO:0000313" key="8">
    <source>
        <dbReference type="Proteomes" id="UP000070383"/>
    </source>
</evidence>
<gene>
    <name evidence="7" type="ORF">HMPREF3200_00997</name>
</gene>
<evidence type="ECO:0000256" key="4">
    <source>
        <dbReference type="ARBA" id="ARBA00022989"/>
    </source>
</evidence>
<dbReference type="SUPFAM" id="SSF140478">
    <property type="entry name" value="LemA-like"/>
    <property type="match status" value="1"/>
</dbReference>
<evidence type="ECO:0000256" key="1">
    <source>
        <dbReference type="ARBA" id="ARBA00004167"/>
    </source>
</evidence>
<sequence length="217" mass="24876">MYKSIIYILVQLFWIGVVFAVMNGVGLDKYINGKSLHIFLPVAVILIVGFAFIKKSNKLKRYRIIIDESKKNVDIALAKRYDTILQMMKVAKSFASYEKSTFSDLVKLRQGSSIDNINKKITRQDEALDKIYALAESYPELKSSEEFLNLQSEIDEENEQLAAAKRIVNSNISIFNQEIVSFPTSLIARLNGLKEVEFLDEENIDDKRNIADFDYNI</sequence>